<keyword evidence="9" id="KW-1185">Reference proteome</keyword>
<evidence type="ECO:0000256" key="4">
    <source>
        <dbReference type="ARBA" id="ARBA00022970"/>
    </source>
</evidence>
<dbReference type="PROSITE" id="PS00211">
    <property type="entry name" value="ABC_TRANSPORTER_1"/>
    <property type="match status" value="1"/>
</dbReference>
<dbReference type="InterPro" id="IPR003439">
    <property type="entry name" value="ABC_transporter-like_ATP-bd"/>
</dbReference>
<dbReference type="PANTHER" id="PTHR45772:SF9">
    <property type="entry name" value="CONSERVED COMPONENT OF ABC TRANSPORTER FOR NATURAL AMINO ACIDS"/>
    <property type="match status" value="1"/>
</dbReference>
<dbReference type="GO" id="GO:0016887">
    <property type="term" value="F:ATP hydrolysis activity"/>
    <property type="evidence" value="ECO:0007669"/>
    <property type="project" value="InterPro"/>
</dbReference>
<dbReference type="CDD" id="cd03219">
    <property type="entry name" value="ABC_Mj1267_LivG_branched"/>
    <property type="match status" value="1"/>
</dbReference>
<evidence type="ECO:0000259" key="7">
    <source>
        <dbReference type="PROSITE" id="PS50893"/>
    </source>
</evidence>
<dbReference type="Pfam" id="PF12399">
    <property type="entry name" value="BCA_ABC_TP_C"/>
    <property type="match status" value="1"/>
</dbReference>
<dbReference type="GO" id="GO:0006865">
    <property type="term" value="P:amino acid transport"/>
    <property type="evidence" value="ECO:0007669"/>
    <property type="project" value="UniProtKB-KW"/>
</dbReference>
<dbReference type="AlphaFoldDB" id="A0A0U3F3F5"/>
<dbReference type="Proteomes" id="UP000060778">
    <property type="component" value="Chromosome"/>
</dbReference>
<dbReference type="RefSeq" id="WP_075050502.1">
    <property type="nucleotide sequence ID" value="NZ_CP006867.1"/>
</dbReference>
<dbReference type="EMBL" id="CP006867">
    <property type="protein sequence ID" value="ALU12069.1"/>
    <property type="molecule type" value="Genomic_DNA"/>
</dbReference>
<dbReference type="InterPro" id="IPR051120">
    <property type="entry name" value="ABC_AA/LPS_Transport"/>
</dbReference>
<dbReference type="InterPro" id="IPR027417">
    <property type="entry name" value="P-loop_NTPase"/>
</dbReference>
<evidence type="ECO:0000313" key="9">
    <source>
        <dbReference type="Proteomes" id="UP000060778"/>
    </source>
</evidence>
<keyword evidence="3 8" id="KW-0067">ATP-binding</keyword>
<dbReference type="OrthoDB" id="44250at2157"/>
<keyword evidence="2" id="KW-0547">Nucleotide-binding</keyword>
<proteinExistence type="predicted"/>
<evidence type="ECO:0000256" key="2">
    <source>
        <dbReference type="ARBA" id="ARBA00022741"/>
    </source>
</evidence>
<dbReference type="InterPro" id="IPR017871">
    <property type="entry name" value="ABC_transporter-like_CS"/>
</dbReference>
<dbReference type="PATRIC" id="fig|940295.4.peg.1509"/>
<evidence type="ECO:0000313" key="8">
    <source>
        <dbReference type="EMBL" id="ALU12069.1"/>
    </source>
</evidence>
<gene>
    <name evidence="8" type="ORF">EYM_07750</name>
</gene>
<dbReference type="SUPFAM" id="SSF52540">
    <property type="entry name" value="P-loop containing nucleoside triphosphate hydrolases"/>
    <property type="match status" value="1"/>
</dbReference>
<evidence type="ECO:0000256" key="5">
    <source>
        <dbReference type="ARBA" id="ARBA00056071"/>
    </source>
</evidence>
<dbReference type="GeneID" id="30680921"/>
<keyword evidence="4" id="KW-0029">Amino-acid transport</keyword>
<dbReference type="Gene3D" id="3.40.50.300">
    <property type="entry name" value="P-loop containing nucleotide triphosphate hydrolases"/>
    <property type="match status" value="1"/>
</dbReference>
<dbReference type="InterPro" id="IPR003593">
    <property type="entry name" value="AAA+_ATPase"/>
</dbReference>
<dbReference type="STRING" id="940295.EYM_07750"/>
<protein>
    <recommendedName>
        <fullName evidence="6">Probable branched-chain amino acid transport ATP-binding protein LivG</fullName>
    </recommendedName>
</protein>
<dbReference type="GO" id="GO:0005524">
    <property type="term" value="F:ATP binding"/>
    <property type="evidence" value="ECO:0007669"/>
    <property type="project" value="UniProtKB-KW"/>
</dbReference>
<dbReference type="InterPro" id="IPR032823">
    <property type="entry name" value="BCA_ABC_TP_C"/>
</dbReference>
<evidence type="ECO:0000256" key="6">
    <source>
        <dbReference type="ARBA" id="ARBA00072811"/>
    </source>
</evidence>
<accession>A0A0U3F3F5</accession>
<evidence type="ECO:0000256" key="3">
    <source>
        <dbReference type="ARBA" id="ARBA00022840"/>
    </source>
</evidence>
<dbReference type="KEGG" id="iis:EYM_07750"/>
<dbReference type="Pfam" id="PF00005">
    <property type="entry name" value="ABC_tran"/>
    <property type="match status" value="1"/>
</dbReference>
<dbReference type="GO" id="GO:0005886">
    <property type="term" value="C:plasma membrane"/>
    <property type="evidence" value="ECO:0007669"/>
    <property type="project" value="TreeGrafter"/>
</dbReference>
<organism evidence="8 9">
    <name type="scientific">Ignicoccus islandicus DSM 13165</name>
    <dbReference type="NCBI Taxonomy" id="940295"/>
    <lineage>
        <taxon>Archaea</taxon>
        <taxon>Thermoproteota</taxon>
        <taxon>Thermoprotei</taxon>
        <taxon>Desulfurococcales</taxon>
        <taxon>Desulfurococcaceae</taxon>
        <taxon>Ignicoccus</taxon>
    </lineage>
</organism>
<sequence>MSDKILEVEHVRKTFGGVVALDDVSMSIERGTMTALIGPNGSGKTTLFNVIAGVYKPDRGKVLFDGTDITGWPPEKIYHKGLVRTFQIPKVFKGMTVYENVLTAARGNPGESFFKSLLRHIWRNKEIEISNKAIDTMKLLKIFHIARNMSAAISGGQMKLLEISRGLMSDPKMLLLDEPAAGVNPTLAHQIFQFLRKLREEQGMSMLIIEHRLDILFDYVDYVYVMSRGRIVAEGTPQEIVENPVVIEIYLGEA</sequence>
<dbReference type="PANTHER" id="PTHR45772">
    <property type="entry name" value="CONSERVED COMPONENT OF ABC TRANSPORTER FOR NATURAL AMINO ACIDS-RELATED"/>
    <property type="match status" value="1"/>
</dbReference>
<reference evidence="8 9" key="1">
    <citation type="submission" date="2013-11" db="EMBL/GenBank/DDBJ databases">
        <title>Comparative genomics of Ignicoccus.</title>
        <authorList>
            <person name="Podar M."/>
        </authorList>
    </citation>
    <scope>NUCLEOTIDE SEQUENCE [LARGE SCALE GENOMIC DNA]</scope>
    <source>
        <strain evidence="8 9">DSM 13165</strain>
    </source>
</reference>
<comment type="function">
    <text evidence="5">Probable component of a branched-chain amino-acid transport system.</text>
</comment>
<evidence type="ECO:0000256" key="1">
    <source>
        <dbReference type="ARBA" id="ARBA00022448"/>
    </source>
</evidence>
<name>A0A0U3F3F5_9CREN</name>
<feature type="domain" description="ABC transporter" evidence="7">
    <location>
        <begin position="6"/>
        <end position="253"/>
    </location>
</feature>
<keyword evidence="1" id="KW-0813">Transport</keyword>
<dbReference type="PROSITE" id="PS50893">
    <property type="entry name" value="ABC_TRANSPORTER_2"/>
    <property type="match status" value="1"/>
</dbReference>
<dbReference type="FunFam" id="3.40.50.300:FF:000421">
    <property type="entry name" value="Branched-chain amino acid ABC transporter ATP-binding protein"/>
    <property type="match status" value="1"/>
</dbReference>
<dbReference type="SMART" id="SM00382">
    <property type="entry name" value="AAA"/>
    <property type="match status" value="1"/>
</dbReference>